<protein>
    <recommendedName>
        <fullName evidence="4">Lipoprotein</fullName>
    </recommendedName>
</protein>
<feature type="chain" id="PRO_5046590571" description="Lipoprotein" evidence="1">
    <location>
        <begin position="20"/>
        <end position="131"/>
    </location>
</feature>
<reference evidence="2 3" key="1">
    <citation type="submission" date="2023-12" db="EMBL/GenBank/DDBJ databases">
        <title>the genome sequence of Hyalangium sp. s54d21.</title>
        <authorList>
            <person name="Zhang X."/>
        </authorList>
    </citation>
    <scope>NUCLEOTIDE SEQUENCE [LARGE SCALE GENOMIC DNA]</scope>
    <source>
        <strain evidence="3">s54d21</strain>
    </source>
</reference>
<evidence type="ECO:0000313" key="2">
    <source>
        <dbReference type="EMBL" id="MDY7228730.1"/>
    </source>
</evidence>
<evidence type="ECO:0000313" key="3">
    <source>
        <dbReference type="Proteomes" id="UP001291309"/>
    </source>
</evidence>
<evidence type="ECO:0008006" key="4">
    <source>
        <dbReference type="Google" id="ProtNLM"/>
    </source>
</evidence>
<dbReference type="EMBL" id="JAXIVS010000006">
    <property type="protein sequence ID" value="MDY7228730.1"/>
    <property type="molecule type" value="Genomic_DNA"/>
</dbReference>
<organism evidence="2 3">
    <name type="scientific">Hyalangium rubrum</name>
    <dbReference type="NCBI Taxonomy" id="3103134"/>
    <lineage>
        <taxon>Bacteria</taxon>
        <taxon>Pseudomonadati</taxon>
        <taxon>Myxococcota</taxon>
        <taxon>Myxococcia</taxon>
        <taxon>Myxococcales</taxon>
        <taxon>Cystobacterineae</taxon>
        <taxon>Archangiaceae</taxon>
        <taxon>Hyalangium</taxon>
    </lineage>
</organism>
<feature type="signal peptide" evidence="1">
    <location>
        <begin position="1"/>
        <end position="19"/>
    </location>
</feature>
<name>A0ABU5H9F0_9BACT</name>
<sequence length="131" mass="13663">MSLKKLLCLGALVSGFTLAGCSVLQSDELTSCTTDEACSDDSLCHPLAKVCVKSCESATDCPSSAKSCSGVSTASGSERKFCECQSTELCGDDEDVICTDEEKICAPKCTNDVDCTAGRRCDTSTGNCRTN</sequence>
<keyword evidence="3" id="KW-1185">Reference proteome</keyword>
<proteinExistence type="predicted"/>
<dbReference type="PROSITE" id="PS51257">
    <property type="entry name" value="PROKAR_LIPOPROTEIN"/>
    <property type="match status" value="1"/>
</dbReference>
<dbReference type="RefSeq" id="WP_321547448.1">
    <property type="nucleotide sequence ID" value="NZ_JAXIVS010000006.1"/>
</dbReference>
<dbReference type="Proteomes" id="UP001291309">
    <property type="component" value="Unassembled WGS sequence"/>
</dbReference>
<gene>
    <name evidence="2" type="ORF">SYV04_20065</name>
</gene>
<evidence type="ECO:0000256" key="1">
    <source>
        <dbReference type="SAM" id="SignalP"/>
    </source>
</evidence>
<comment type="caution">
    <text evidence="2">The sequence shown here is derived from an EMBL/GenBank/DDBJ whole genome shotgun (WGS) entry which is preliminary data.</text>
</comment>
<keyword evidence="1" id="KW-0732">Signal</keyword>
<accession>A0ABU5H9F0</accession>